<dbReference type="PANTHER" id="PTHR43358:SF4">
    <property type="entry name" value="ALPHA_BETA HYDROLASE FOLD-1 DOMAIN-CONTAINING PROTEIN"/>
    <property type="match status" value="1"/>
</dbReference>
<dbReference type="AlphaFoldDB" id="A0A7V8NLH9"/>
<evidence type="ECO:0000256" key="1">
    <source>
        <dbReference type="SAM" id="Phobius"/>
    </source>
</evidence>
<keyword evidence="1" id="KW-0812">Transmembrane</keyword>
<accession>A0A7V8NLH9</accession>
<feature type="domain" description="AB hydrolase-1" evidence="2">
    <location>
        <begin position="87"/>
        <end position="216"/>
    </location>
</feature>
<dbReference type="InterPro" id="IPR029058">
    <property type="entry name" value="AB_hydrolase_fold"/>
</dbReference>
<evidence type="ECO:0000259" key="2">
    <source>
        <dbReference type="Pfam" id="PF00561"/>
    </source>
</evidence>
<evidence type="ECO:0000313" key="4">
    <source>
        <dbReference type="Proteomes" id="UP000567293"/>
    </source>
</evidence>
<keyword evidence="1" id="KW-0472">Membrane</keyword>
<protein>
    <submittedName>
        <fullName evidence="3">Alpha/beta fold hydrolase</fullName>
    </submittedName>
</protein>
<sequence length="313" mass="34704">MQIFSELRYPSRWSTKILTLLLGLGFFAVLATSAISGFLVYRIVKPQRSAPEISLASFPGHPEVVDFTVPDAGQREGWFFPGVRGGPTIVLCHGYESSRGELLTLVSALQDHQYNVFVFDFAAHGANSGMSTLGYREAEELRKAVDVLAARGDLDPARFGLWGYNLGAYAALREAEDDKRIRALVLDSVYDHPRQMVRIGVARNGLDTFPFMIRAAQHIFAYLNSTHRHDPPLSSKLAALNGVPTLFIQALDDPELAAVTRDMFLKAPEPRDQAIIPHGNFVGLSGEEKRDYENRVVSFFLLHLPVIAARPLP</sequence>
<keyword evidence="1" id="KW-1133">Transmembrane helix</keyword>
<feature type="transmembrane region" description="Helical" evidence="1">
    <location>
        <begin position="20"/>
        <end position="41"/>
    </location>
</feature>
<dbReference type="Pfam" id="PF00561">
    <property type="entry name" value="Abhydrolase_1"/>
    <property type="match status" value="1"/>
</dbReference>
<dbReference type="EMBL" id="JACDQQ010000075">
    <property type="protein sequence ID" value="MBA0083501.1"/>
    <property type="molecule type" value="Genomic_DNA"/>
</dbReference>
<organism evidence="3 4">
    <name type="scientific">Candidatus Acidiferrum panamense</name>
    <dbReference type="NCBI Taxonomy" id="2741543"/>
    <lineage>
        <taxon>Bacteria</taxon>
        <taxon>Pseudomonadati</taxon>
        <taxon>Acidobacteriota</taxon>
        <taxon>Terriglobia</taxon>
        <taxon>Candidatus Acidiferrales</taxon>
        <taxon>Candidatus Acidiferrum</taxon>
    </lineage>
</organism>
<keyword evidence="4" id="KW-1185">Reference proteome</keyword>
<dbReference type="PANTHER" id="PTHR43358">
    <property type="entry name" value="ALPHA/BETA-HYDROLASE"/>
    <property type="match status" value="1"/>
</dbReference>
<gene>
    <name evidence="3" type="ORF">HRJ53_00740</name>
</gene>
<dbReference type="InterPro" id="IPR052920">
    <property type="entry name" value="DNA-binding_regulatory"/>
</dbReference>
<proteinExistence type="predicted"/>
<dbReference type="Gene3D" id="3.40.50.1820">
    <property type="entry name" value="alpha/beta hydrolase"/>
    <property type="match status" value="1"/>
</dbReference>
<comment type="caution">
    <text evidence="3">The sequence shown here is derived from an EMBL/GenBank/DDBJ whole genome shotgun (WGS) entry which is preliminary data.</text>
</comment>
<dbReference type="GO" id="GO:0016787">
    <property type="term" value="F:hydrolase activity"/>
    <property type="evidence" value="ECO:0007669"/>
    <property type="project" value="UniProtKB-KW"/>
</dbReference>
<keyword evidence="3" id="KW-0378">Hydrolase</keyword>
<name>A0A7V8NLH9_9BACT</name>
<reference evidence="3" key="1">
    <citation type="submission" date="2020-06" db="EMBL/GenBank/DDBJ databases">
        <title>Legume-microbial interactions unlock mineral nutrients during tropical forest succession.</title>
        <authorList>
            <person name="Epihov D.Z."/>
        </authorList>
    </citation>
    <scope>NUCLEOTIDE SEQUENCE [LARGE SCALE GENOMIC DNA]</scope>
    <source>
        <strain evidence="3">Pan2503</strain>
    </source>
</reference>
<dbReference type="InterPro" id="IPR000073">
    <property type="entry name" value="AB_hydrolase_1"/>
</dbReference>
<dbReference type="SUPFAM" id="SSF53474">
    <property type="entry name" value="alpha/beta-Hydrolases"/>
    <property type="match status" value="1"/>
</dbReference>
<evidence type="ECO:0000313" key="3">
    <source>
        <dbReference type="EMBL" id="MBA0083501.1"/>
    </source>
</evidence>
<dbReference type="Proteomes" id="UP000567293">
    <property type="component" value="Unassembled WGS sequence"/>
</dbReference>